<evidence type="ECO:0000313" key="1">
    <source>
        <dbReference type="EMBL" id="CSC94191.1"/>
    </source>
</evidence>
<gene>
    <name evidence="1" type="ORF">ERS013200_02676</name>
</gene>
<dbReference type="Proteomes" id="UP000041770">
    <property type="component" value="Unassembled WGS sequence"/>
</dbReference>
<sequence length="52" mass="5806">MPHTGYALPRHRPPSYTEVHSNLVLGIQSRRIHSRNGLGTMSQGWGSATVRH</sequence>
<name>A0A656A3P6_VIBCL</name>
<protein>
    <submittedName>
        <fullName evidence="1">Uncharacterized protein</fullName>
    </submittedName>
</protein>
<proteinExistence type="predicted"/>
<accession>A0A656A3P6</accession>
<reference evidence="1 2" key="1">
    <citation type="submission" date="2015-07" db="EMBL/GenBank/DDBJ databases">
        <authorList>
            <consortium name="Pathogen Informatics"/>
        </authorList>
    </citation>
    <scope>NUCLEOTIDE SEQUENCE [LARGE SCALE GENOMIC DNA]</scope>
    <source>
        <strain evidence="1 2">A316</strain>
    </source>
</reference>
<dbReference type="EMBL" id="CWQY01000019">
    <property type="protein sequence ID" value="CSC94191.1"/>
    <property type="molecule type" value="Genomic_DNA"/>
</dbReference>
<dbReference type="AlphaFoldDB" id="A0A656A3P6"/>
<organism evidence="1 2">
    <name type="scientific">Vibrio cholerae</name>
    <dbReference type="NCBI Taxonomy" id="666"/>
    <lineage>
        <taxon>Bacteria</taxon>
        <taxon>Pseudomonadati</taxon>
        <taxon>Pseudomonadota</taxon>
        <taxon>Gammaproteobacteria</taxon>
        <taxon>Vibrionales</taxon>
        <taxon>Vibrionaceae</taxon>
        <taxon>Vibrio</taxon>
    </lineage>
</organism>
<evidence type="ECO:0000313" key="2">
    <source>
        <dbReference type="Proteomes" id="UP000041770"/>
    </source>
</evidence>